<dbReference type="Proteomes" id="UP000095280">
    <property type="component" value="Unplaced"/>
</dbReference>
<reference evidence="3" key="1">
    <citation type="submission" date="2016-11" db="UniProtKB">
        <authorList>
            <consortium name="WormBaseParasite"/>
        </authorList>
    </citation>
    <scope>IDENTIFICATION</scope>
</reference>
<evidence type="ECO:0000313" key="3">
    <source>
        <dbReference type="WBParaSite" id="maker-unitig_17038-snap-gene-0.2-mRNA-1"/>
    </source>
</evidence>
<dbReference type="WBParaSite" id="maker-unitig_17038-snap-gene-0.2-mRNA-1">
    <property type="protein sequence ID" value="maker-unitig_17038-snap-gene-0.2-mRNA-1"/>
    <property type="gene ID" value="maker-unitig_17038-snap-gene-0.2"/>
</dbReference>
<feature type="region of interest" description="Disordered" evidence="1">
    <location>
        <begin position="130"/>
        <end position="176"/>
    </location>
</feature>
<proteinExistence type="predicted"/>
<feature type="compositionally biased region" description="Polar residues" evidence="1">
    <location>
        <begin position="151"/>
        <end position="166"/>
    </location>
</feature>
<name>A0A1I8F2Z7_9PLAT</name>
<sequence>IKQLEASSSSSSFPSRRRRIGTRPSFQATLWRGGGAVSTPAERAASVELPDAVVSGVGVAFGCWRRPWAVAVDIRQERSCISGIRDRGGPATNGRVGFELRPCSSSSSNDCRKFGEFNDCQSQMIGSPAANQVGAAAQQPEPRKTAAPGPANQQRRSSNIGSTANQGKMDETAEKFRFTDPAVGASAPSLFLQRLVELSALQAETVPPREDEGQQKKASKLSS</sequence>
<evidence type="ECO:0000256" key="1">
    <source>
        <dbReference type="SAM" id="MobiDB-lite"/>
    </source>
</evidence>
<feature type="region of interest" description="Disordered" evidence="1">
    <location>
        <begin position="203"/>
        <end position="223"/>
    </location>
</feature>
<dbReference type="AlphaFoldDB" id="A0A1I8F2Z7"/>
<organism evidence="2 3">
    <name type="scientific">Macrostomum lignano</name>
    <dbReference type="NCBI Taxonomy" id="282301"/>
    <lineage>
        <taxon>Eukaryota</taxon>
        <taxon>Metazoa</taxon>
        <taxon>Spiralia</taxon>
        <taxon>Lophotrochozoa</taxon>
        <taxon>Platyhelminthes</taxon>
        <taxon>Rhabditophora</taxon>
        <taxon>Macrostomorpha</taxon>
        <taxon>Macrostomida</taxon>
        <taxon>Macrostomidae</taxon>
        <taxon>Macrostomum</taxon>
    </lineage>
</organism>
<keyword evidence="2" id="KW-1185">Reference proteome</keyword>
<evidence type="ECO:0000313" key="2">
    <source>
        <dbReference type="Proteomes" id="UP000095280"/>
    </source>
</evidence>
<protein>
    <submittedName>
        <fullName evidence="3">Pentatricopeptide repeat-containing protein</fullName>
    </submittedName>
</protein>
<feature type="region of interest" description="Disordered" evidence="1">
    <location>
        <begin position="1"/>
        <end position="21"/>
    </location>
</feature>
<accession>A0A1I8F2Z7</accession>